<accession>A0A1L7CML6</accession>
<dbReference type="PANTHER" id="PTHR47618:SF1">
    <property type="entry name" value="BIFUNCTIONAL OLIGORIBONUCLEASE AND PAP PHOSPHATASE NRNA"/>
    <property type="match status" value="1"/>
</dbReference>
<dbReference type="GO" id="GO:0003676">
    <property type="term" value="F:nucleic acid binding"/>
    <property type="evidence" value="ECO:0007669"/>
    <property type="project" value="InterPro"/>
</dbReference>
<dbReference type="AlphaFoldDB" id="A0A1L7CML6"/>
<evidence type="ECO:0000313" key="5">
    <source>
        <dbReference type="Proteomes" id="UP000185479"/>
    </source>
</evidence>
<dbReference type="EMBL" id="CP009246">
    <property type="protein sequence ID" value="APT87059.1"/>
    <property type="molecule type" value="Genomic_DNA"/>
</dbReference>
<dbReference type="STRING" id="28028.CFLV_07555"/>
<dbReference type="Proteomes" id="UP000185479">
    <property type="component" value="Chromosome"/>
</dbReference>
<dbReference type="Pfam" id="PF01368">
    <property type="entry name" value="DHH"/>
    <property type="match status" value="1"/>
</dbReference>
<dbReference type="Gene3D" id="3.90.1640.10">
    <property type="entry name" value="inorganic pyrophosphatase (n-terminal core)"/>
    <property type="match status" value="1"/>
</dbReference>
<evidence type="ECO:0000259" key="1">
    <source>
        <dbReference type="Pfam" id="PF01368"/>
    </source>
</evidence>
<keyword evidence="5" id="KW-1185">Reference proteome</keyword>
<dbReference type="InterPro" id="IPR001667">
    <property type="entry name" value="DDH_dom"/>
</dbReference>
<dbReference type="EMBL" id="BJNB01000003">
    <property type="protein sequence ID" value="GEB96893.1"/>
    <property type="molecule type" value="Genomic_DNA"/>
</dbReference>
<dbReference type="KEGG" id="cfc:CFLV_07555"/>
<evidence type="ECO:0000313" key="6">
    <source>
        <dbReference type="Proteomes" id="UP000315353"/>
    </source>
</evidence>
<organism evidence="3 5">
    <name type="scientific">Corynebacterium flavescens</name>
    <dbReference type="NCBI Taxonomy" id="28028"/>
    <lineage>
        <taxon>Bacteria</taxon>
        <taxon>Bacillati</taxon>
        <taxon>Actinomycetota</taxon>
        <taxon>Actinomycetes</taxon>
        <taxon>Mycobacteriales</taxon>
        <taxon>Corynebacteriaceae</taxon>
        <taxon>Corynebacterium</taxon>
    </lineage>
</organism>
<protein>
    <submittedName>
        <fullName evidence="3">Exopolyphosphatase</fullName>
    </submittedName>
</protein>
<feature type="domain" description="DHHA1" evidence="2">
    <location>
        <begin position="241"/>
        <end position="318"/>
    </location>
</feature>
<proteinExistence type="predicted"/>
<evidence type="ECO:0000313" key="3">
    <source>
        <dbReference type="EMBL" id="APT87059.1"/>
    </source>
</evidence>
<dbReference type="Proteomes" id="UP000315353">
    <property type="component" value="Unassembled WGS sequence"/>
</dbReference>
<reference evidence="3 5" key="1">
    <citation type="submission" date="2014-08" db="EMBL/GenBank/DDBJ databases">
        <title>Complete genome sequence of Corynebacterium flavescens OJ8(T)(=DSM 20296(T)), isolated from cheese.</title>
        <authorList>
            <person name="Ruckert C."/>
            <person name="Albersmeier A."/>
            <person name="Winkler A."/>
            <person name="Kalinowski J."/>
        </authorList>
    </citation>
    <scope>NUCLEOTIDE SEQUENCE [LARGE SCALE GENOMIC DNA]</scope>
    <source>
        <strain evidence="3 5">OJ8</strain>
    </source>
</reference>
<sequence length="320" mass="34028">MSRTDYAGAVNALVDAGSICVVTHVRPDADAIGSATALMLGLRQRGKEVRALIGQDREISGNLLSIPKSEEIELTQELPLGFDLYVTVDCGALDRTGYLAPGLERAREEGRLLCIDHHASNEGFGSVNLVDVACESTTVVLIDVMDKMSLQVDRAIAHCLYAGLVTDTGSFRWGRPSMHTLAARLMRYGLDTKQIAVDLLDSTTVEDIQMLGRVFQSLSIEQAGAHSLGILVASLDDIGGHTDSAVESLVDFVRALEGTDMGVVFKEMAPQVWAVSLRSSTINCAEIALRMGGGGHLPAAGYTAHGTASEAVAQLVEVMS</sequence>
<dbReference type="RefSeq" id="WP_075730000.1">
    <property type="nucleotide sequence ID" value="NZ_BJNB01000003.1"/>
</dbReference>
<evidence type="ECO:0000259" key="2">
    <source>
        <dbReference type="Pfam" id="PF02272"/>
    </source>
</evidence>
<dbReference type="InterPro" id="IPR038763">
    <property type="entry name" value="DHH_sf"/>
</dbReference>
<dbReference type="SUPFAM" id="SSF64182">
    <property type="entry name" value="DHH phosphoesterases"/>
    <property type="match status" value="1"/>
</dbReference>
<evidence type="ECO:0000313" key="4">
    <source>
        <dbReference type="EMBL" id="GEB96893.1"/>
    </source>
</evidence>
<dbReference type="Gene3D" id="3.10.310.30">
    <property type="match status" value="1"/>
</dbReference>
<dbReference type="OrthoDB" id="9803668at2"/>
<reference evidence="4 6" key="2">
    <citation type="submission" date="2019-06" db="EMBL/GenBank/DDBJ databases">
        <title>Whole genome shotgun sequence of Corynebacterium flavescens NBRC 14136.</title>
        <authorList>
            <person name="Hosoyama A."/>
            <person name="Uohara A."/>
            <person name="Ohji S."/>
            <person name="Ichikawa N."/>
        </authorList>
    </citation>
    <scope>NUCLEOTIDE SEQUENCE [LARGE SCALE GENOMIC DNA]</scope>
    <source>
        <strain evidence="4 6">NBRC 14136</strain>
    </source>
</reference>
<feature type="domain" description="DDH" evidence="1">
    <location>
        <begin position="18"/>
        <end position="163"/>
    </location>
</feature>
<dbReference type="Pfam" id="PF02272">
    <property type="entry name" value="DHHA1"/>
    <property type="match status" value="1"/>
</dbReference>
<dbReference type="PANTHER" id="PTHR47618">
    <property type="entry name" value="BIFUNCTIONAL OLIGORIBONUCLEASE AND PAP PHOSPHATASE NRNA"/>
    <property type="match status" value="1"/>
</dbReference>
<dbReference type="InterPro" id="IPR051319">
    <property type="entry name" value="Oligoribo/pAp-PDE_c-di-AMP_PDE"/>
</dbReference>
<gene>
    <name evidence="4" type="ORF">CFL01nite_03880</name>
    <name evidence="3" type="ORF">CFLV_07555</name>
</gene>
<dbReference type="GeneID" id="82880570"/>
<name>A0A1L7CML6_CORFL</name>
<dbReference type="InterPro" id="IPR003156">
    <property type="entry name" value="DHHA1_dom"/>
</dbReference>